<dbReference type="InterPro" id="IPR000515">
    <property type="entry name" value="MetI-like"/>
</dbReference>
<evidence type="ECO:0000256" key="7">
    <source>
        <dbReference type="ARBA" id="ARBA00023136"/>
    </source>
</evidence>
<comment type="caution">
    <text evidence="10">The sequence shown here is derived from an EMBL/GenBank/DDBJ whole genome shotgun (WGS) entry which is preliminary data.</text>
</comment>
<dbReference type="Pfam" id="PF00528">
    <property type="entry name" value="BPD_transp_1"/>
    <property type="match status" value="2"/>
</dbReference>
<comment type="similarity">
    <text evidence="8">Belongs to the binding-protein-dependent transport system permease family.</text>
</comment>
<dbReference type="CDD" id="cd06261">
    <property type="entry name" value="TM_PBP2"/>
    <property type="match status" value="2"/>
</dbReference>
<keyword evidence="2 8" id="KW-0813">Transport</keyword>
<reference evidence="10 11" key="1">
    <citation type="submission" date="2016-09" db="EMBL/GenBank/DDBJ databases">
        <title>Rhizobium oryziradicis sp. nov., isolated from the root of rice.</title>
        <authorList>
            <person name="Zhao J."/>
            <person name="Zhang X."/>
        </authorList>
    </citation>
    <scope>NUCLEOTIDE SEQUENCE [LARGE SCALE GENOMIC DNA]</scope>
    <source>
        <strain evidence="10 11">N19</strain>
    </source>
</reference>
<keyword evidence="4" id="KW-0997">Cell inner membrane</keyword>
<feature type="transmembrane region" description="Helical" evidence="8">
    <location>
        <begin position="527"/>
        <end position="544"/>
    </location>
</feature>
<feature type="transmembrane region" description="Helical" evidence="8">
    <location>
        <begin position="635"/>
        <end position="657"/>
    </location>
</feature>
<dbReference type="PANTHER" id="PTHR43357:SF3">
    <property type="entry name" value="FE(3+)-TRANSPORT SYSTEM PERMEASE PROTEIN FBPB 2"/>
    <property type="match status" value="1"/>
</dbReference>
<organism evidence="10 11">
    <name type="scientific">Rhizobium oryziradicis</name>
    <dbReference type="NCBI Taxonomy" id="1867956"/>
    <lineage>
        <taxon>Bacteria</taxon>
        <taxon>Pseudomonadati</taxon>
        <taxon>Pseudomonadota</taxon>
        <taxon>Alphaproteobacteria</taxon>
        <taxon>Hyphomicrobiales</taxon>
        <taxon>Rhizobiaceae</taxon>
        <taxon>Rhizobium/Agrobacterium group</taxon>
        <taxon>Rhizobium</taxon>
    </lineage>
</organism>
<dbReference type="GO" id="GO:0005886">
    <property type="term" value="C:plasma membrane"/>
    <property type="evidence" value="ECO:0007669"/>
    <property type="project" value="UniProtKB-SubCell"/>
</dbReference>
<dbReference type="RefSeq" id="WP_075641732.1">
    <property type="nucleotide sequence ID" value="NZ_MKIM01000033.1"/>
</dbReference>
<comment type="subcellular location">
    <subcellularLocation>
        <location evidence="1">Cell inner membrane</location>
        <topology evidence="1">Multi-pass membrane protein</topology>
    </subcellularLocation>
    <subcellularLocation>
        <location evidence="8">Cell membrane</location>
        <topology evidence="8">Multi-pass membrane protein</topology>
    </subcellularLocation>
</comment>
<dbReference type="PROSITE" id="PS50928">
    <property type="entry name" value="ABC_TM1"/>
    <property type="match status" value="2"/>
</dbReference>
<feature type="transmembrane region" description="Helical" evidence="8">
    <location>
        <begin position="363"/>
        <end position="387"/>
    </location>
</feature>
<keyword evidence="7 8" id="KW-0472">Membrane</keyword>
<dbReference type="AlphaFoldDB" id="A0A1Q8ZKJ6"/>
<evidence type="ECO:0000256" key="8">
    <source>
        <dbReference type="RuleBase" id="RU363032"/>
    </source>
</evidence>
<protein>
    <submittedName>
        <fullName evidence="10">Iron ABC transporter permease</fullName>
    </submittedName>
</protein>
<evidence type="ECO:0000256" key="1">
    <source>
        <dbReference type="ARBA" id="ARBA00004429"/>
    </source>
</evidence>
<evidence type="ECO:0000256" key="2">
    <source>
        <dbReference type="ARBA" id="ARBA00022448"/>
    </source>
</evidence>
<feature type="transmembrane region" description="Helical" evidence="8">
    <location>
        <begin position="258"/>
        <end position="279"/>
    </location>
</feature>
<keyword evidence="6 8" id="KW-1133">Transmembrane helix</keyword>
<feature type="transmembrane region" description="Helical" evidence="8">
    <location>
        <begin position="187"/>
        <end position="207"/>
    </location>
</feature>
<gene>
    <name evidence="10" type="ORF">BJF95_12430</name>
</gene>
<dbReference type="GO" id="GO:0055085">
    <property type="term" value="P:transmembrane transport"/>
    <property type="evidence" value="ECO:0007669"/>
    <property type="project" value="InterPro"/>
</dbReference>
<feature type="transmembrane region" description="Helical" evidence="8">
    <location>
        <begin position="313"/>
        <end position="331"/>
    </location>
</feature>
<accession>A0A1Q8ZKJ6</accession>
<evidence type="ECO:0000259" key="9">
    <source>
        <dbReference type="PROSITE" id="PS50928"/>
    </source>
</evidence>
<keyword evidence="5 8" id="KW-0812">Transmembrane</keyword>
<dbReference type="PANTHER" id="PTHR43357">
    <property type="entry name" value="INNER MEMBRANE ABC TRANSPORTER PERMEASE PROTEIN YDCV"/>
    <property type="match status" value="1"/>
</dbReference>
<dbReference type="STRING" id="1867956.BJF95_12430"/>
<dbReference type="Proteomes" id="UP000186894">
    <property type="component" value="Unassembled WGS sequence"/>
</dbReference>
<keyword evidence="11" id="KW-1185">Reference proteome</keyword>
<evidence type="ECO:0000313" key="10">
    <source>
        <dbReference type="EMBL" id="OLP42260.1"/>
    </source>
</evidence>
<name>A0A1Q8ZKJ6_9HYPH</name>
<dbReference type="SUPFAM" id="SSF161098">
    <property type="entry name" value="MetI-like"/>
    <property type="match status" value="2"/>
</dbReference>
<evidence type="ECO:0000256" key="3">
    <source>
        <dbReference type="ARBA" id="ARBA00022475"/>
    </source>
</evidence>
<evidence type="ECO:0000256" key="4">
    <source>
        <dbReference type="ARBA" id="ARBA00022519"/>
    </source>
</evidence>
<feature type="transmembrane region" description="Helical" evidence="8">
    <location>
        <begin position="408"/>
        <end position="429"/>
    </location>
</feature>
<feature type="transmembrane region" description="Helical" evidence="8">
    <location>
        <begin position="496"/>
        <end position="521"/>
    </location>
</feature>
<evidence type="ECO:0000256" key="6">
    <source>
        <dbReference type="ARBA" id="ARBA00022989"/>
    </source>
</evidence>
<feature type="domain" description="ABC transmembrane type-1" evidence="9">
    <location>
        <begin position="464"/>
        <end position="656"/>
    </location>
</feature>
<feature type="transmembrane region" description="Helical" evidence="8">
    <location>
        <begin position="463"/>
        <end position="489"/>
    </location>
</feature>
<dbReference type="OrthoDB" id="27542at2"/>
<feature type="transmembrane region" description="Helical" evidence="8">
    <location>
        <begin position="579"/>
        <end position="604"/>
    </location>
</feature>
<evidence type="ECO:0000256" key="5">
    <source>
        <dbReference type="ARBA" id="ARBA00022692"/>
    </source>
</evidence>
<dbReference type="InterPro" id="IPR035906">
    <property type="entry name" value="MetI-like_sf"/>
</dbReference>
<proteinExistence type="inferred from homology"/>
<dbReference type="EMBL" id="MKIM01000033">
    <property type="protein sequence ID" value="OLP42260.1"/>
    <property type="molecule type" value="Genomic_DNA"/>
</dbReference>
<dbReference type="Gene3D" id="1.10.3720.10">
    <property type="entry name" value="MetI-like"/>
    <property type="match status" value="2"/>
</dbReference>
<sequence length="668" mass="71893">MRLLRDNWLLFSIVALLLCGLTIIVPQLRLMAASLLEEGGRFTMLHNRDGLQSVPEMTSRYSVKARNGQLDVALTSAQDLTIETKDAQTLLLSSPQNLSGRRNENGSVELTIGQTRFTLSQQAPRSLFANSAPAILDIKQQADTSVVLSHAANAYVTFENSALSLSAVHYLDFFTRSETLSATVNSLIIALTSTALAAVIGVSLAYCLARYQVAGSTAIVFLITMASVSPPFLGAYAWRLLLGRNGVITTYLGYNMSIVGLHGVIWVITWLVFPIIFLLSHSSFRSLDAGHIEAAESLGAAPSRVRFSIEIPLALPGIITGLYLATMAALSDFGTPRIIGLDVNALPVLIYTSFLSEAGRNPALAATGSVVLIGISSLFLMAQQIYLARRGFAVVSSRSLDKKPLSPIGHALILLAVGLALLMAFTPHLTVLVSSFLEWKVGLPRAIFTLANYTTMFKTGLGAAWVTLSLGIAGTFCATALGLGIAYVIIRKRYRIIAPILSLTVMMPYVIPGTVLGIGLIMMFNKAPLQLTGTWFILALAYLIRNLPFTVKASEAALRRVHPALEEAAISLGARPMRVFISITAPLVLAGAVTGATLTFLHIVTELSSTIVLYRPPWKPMTAVIFENTLVDADFGVSAAQTILLMLIIYIPLYFIVRYGQTQGKSGG</sequence>
<keyword evidence="3" id="KW-1003">Cell membrane</keyword>
<feature type="domain" description="ABC transmembrane type-1" evidence="9">
    <location>
        <begin position="183"/>
        <end position="382"/>
    </location>
</feature>
<feature type="transmembrane region" description="Helical" evidence="8">
    <location>
        <begin position="219"/>
        <end position="238"/>
    </location>
</feature>
<evidence type="ECO:0000313" key="11">
    <source>
        <dbReference type="Proteomes" id="UP000186894"/>
    </source>
</evidence>